<keyword evidence="2" id="KW-0560">Oxidoreductase</keyword>
<dbReference type="InterPro" id="IPR002347">
    <property type="entry name" value="SDR_fam"/>
</dbReference>
<proteinExistence type="inferred from homology"/>
<dbReference type="SUPFAM" id="SSF51735">
    <property type="entry name" value="NAD(P)-binding Rossmann-fold domains"/>
    <property type="match status" value="1"/>
</dbReference>
<dbReference type="NCBIfam" id="NF004825">
    <property type="entry name" value="PRK06181.1"/>
    <property type="match status" value="1"/>
</dbReference>
<dbReference type="RefSeq" id="WP_187807855.1">
    <property type="nucleotide sequence ID" value="NZ_LZEU01000001.1"/>
</dbReference>
<dbReference type="PRINTS" id="PR00080">
    <property type="entry name" value="SDRFAMILY"/>
</dbReference>
<dbReference type="Proteomes" id="UP000744555">
    <property type="component" value="Unassembled WGS sequence"/>
</dbReference>
<dbReference type="InterPro" id="IPR020904">
    <property type="entry name" value="Sc_DH/Rdtase_CS"/>
</dbReference>
<dbReference type="Gene3D" id="3.40.50.720">
    <property type="entry name" value="NAD(P)-binding Rossmann-like Domain"/>
    <property type="match status" value="1"/>
</dbReference>
<feature type="domain" description="Ketoreductase" evidence="4">
    <location>
        <begin position="4"/>
        <end position="186"/>
    </location>
</feature>
<dbReference type="InterPro" id="IPR057326">
    <property type="entry name" value="KR_dom"/>
</dbReference>
<dbReference type="SMART" id="SM00822">
    <property type="entry name" value="PKS_KR"/>
    <property type="match status" value="1"/>
</dbReference>
<evidence type="ECO:0000256" key="2">
    <source>
        <dbReference type="ARBA" id="ARBA00023002"/>
    </source>
</evidence>
<reference evidence="5 6" key="1">
    <citation type="submission" date="2016-06" db="EMBL/GenBank/DDBJ databases">
        <authorList>
            <person name="Ramos C."/>
            <person name="Pintado A."/>
            <person name="Crespo-Gomez J.I."/>
        </authorList>
    </citation>
    <scope>NUCLEOTIDE SEQUENCE [LARGE SCALE GENOMIC DNA]</scope>
    <source>
        <strain evidence="5 6">AVO110</strain>
    </source>
</reference>
<dbReference type="PANTHER" id="PTHR43391">
    <property type="entry name" value="RETINOL DEHYDROGENASE-RELATED"/>
    <property type="match status" value="1"/>
</dbReference>
<dbReference type="PANTHER" id="PTHR43391:SF82">
    <property type="entry name" value="OXIDOREDUCTASE SADH-RELATED"/>
    <property type="match status" value="1"/>
</dbReference>
<protein>
    <recommendedName>
        <fullName evidence="4">Ketoreductase domain-containing protein</fullName>
    </recommendedName>
</protein>
<evidence type="ECO:0000259" key="4">
    <source>
        <dbReference type="SMART" id="SM00822"/>
    </source>
</evidence>
<evidence type="ECO:0000256" key="1">
    <source>
        <dbReference type="ARBA" id="ARBA00006484"/>
    </source>
</evidence>
<dbReference type="EMBL" id="LZEU01000001">
    <property type="protein sequence ID" value="MBC9252390.1"/>
    <property type="molecule type" value="Genomic_DNA"/>
</dbReference>
<comment type="caution">
    <text evidence="5">The sequence shown here is derived from an EMBL/GenBank/DDBJ whole genome shotgun (WGS) entry which is preliminary data.</text>
</comment>
<keyword evidence="6" id="KW-1185">Reference proteome</keyword>
<dbReference type="PRINTS" id="PR00081">
    <property type="entry name" value="GDHRDH"/>
</dbReference>
<comment type="similarity">
    <text evidence="1 3">Belongs to the short-chain dehydrogenases/reductases (SDR) family.</text>
</comment>
<evidence type="ECO:0000313" key="6">
    <source>
        <dbReference type="Proteomes" id="UP000744555"/>
    </source>
</evidence>
<evidence type="ECO:0000313" key="5">
    <source>
        <dbReference type="EMBL" id="MBC9252390.1"/>
    </source>
</evidence>
<sequence>MHSKNVVITGAGSGIGRELALQLAARGCRLALADRDEQGLAETAIQARLAGAGSLLTQRLDVSDEAQVNAFAAQVQDGLGGVDVLINNAGITRFGDFASTSPEAFRQVLDVNFWGVVYGSRAFLPALRASRGSLVNLSSLFGLIGVAAQTHYCASKFAVRGFSEALRQELKDDGVHVACVHPGGVRTRIASNARFDQEVEDQAALVLKLEQNTLKLPPSEAARIILSGIEQRRERILVGRDAKAVDLLQRLLPTAHSGLVHRLLSKASGLRKKVTA</sequence>
<dbReference type="PROSITE" id="PS00061">
    <property type="entry name" value="ADH_SHORT"/>
    <property type="match status" value="1"/>
</dbReference>
<organism evidence="5 6">
    <name type="scientific">Aquipseudomonas alcaligenes</name>
    <name type="common">Pseudomonas alcaligenes</name>
    <dbReference type="NCBI Taxonomy" id="43263"/>
    <lineage>
        <taxon>Bacteria</taxon>
        <taxon>Pseudomonadati</taxon>
        <taxon>Pseudomonadota</taxon>
        <taxon>Gammaproteobacteria</taxon>
        <taxon>Pseudomonadales</taxon>
        <taxon>Pseudomonadaceae</taxon>
        <taxon>Aquipseudomonas</taxon>
    </lineage>
</organism>
<gene>
    <name evidence="5" type="ORF">A9179_19125</name>
</gene>
<accession>A0ABR7S6D7</accession>
<dbReference type="InterPro" id="IPR036291">
    <property type="entry name" value="NAD(P)-bd_dom_sf"/>
</dbReference>
<name>A0ABR7S6D7_AQUAC</name>
<evidence type="ECO:0000256" key="3">
    <source>
        <dbReference type="RuleBase" id="RU000363"/>
    </source>
</evidence>
<dbReference type="Pfam" id="PF00106">
    <property type="entry name" value="adh_short"/>
    <property type="match status" value="1"/>
</dbReference>